<sequence>MAQQNQKAQGTMYLPEQPAQVSGALPPPQATPASYVLPYQMYSSPAIIVRKYGNILLVNGLITIIIGIVMAAAAPEYWTSISGAGIWSGIFVIIAGVLCMRSGADENSRGLKTGALVMCIFAIIFTISCCIMCFIGFATGISYNQHCYWDYFNNYICYDDCNSYDRRLGSILSLAVSILNIKAFILSLLAAFKLGRGGCCNPQESQGILVNSPAQPGYGGVGVASSNYQQVHPYPPPTSASYPQTSAPYSQQPAYNPNQPQYYPPQQYSQAAMPTSSGGQVTYGNDYQQQPRQQEQKVMPPQDAPPAYS</sequence>
<dbReference type="AlphaFoldDB" id="A0A7M5V8E2"/>
<keyword evidence="4 7" id="KW-1133">Transmembrane helix</keyword>
<evidence type="ECO:0000256" key="6">
    <source>
        <dbReference type="SAM" id="MobiDB-lite"/>
    </source>
</evidence>
<evidence type="ECO:0000256" key="4">
    <source>
        <dbReference type="ARBA" id="ARBA00022989"/>
    </source>
</evidence>
<feature type="region of interest" description="Disordered" evidence="6">
    <location>
        <begin position="233"/>
        <end position="309"/>
    </location>
</feature>
<dbReference type="InterPro" id="IPR030417">
    <property type="entry name" value="MS4A"/>
</dbReference>
<dbReference type="GeneID" id="136804346"/>
<comment type="subcellular location">
    <subcellularLocation>
        <location evidence="1">Membrane</location>
        <topology evidence="1">Multi-pass membrane protein</topology>
    </subcellularLocation>
</comment>
<evidence type="ECO:0000313" key="9">
    <source>
        <dbReference type="Proteomes" id="UP000594262"/>
    </source>
</evidence>
<proteinExistence type="inferred from homology"/>
<evidence type="ECO:0000256" key="5">
    <source>
        <dbReference type="ARBA" id="ARBA00023136"/>
    </source>
</evidence>
<reference evidence="8" key="1">
    <citation type="submission" date="2021-01" db="UniProtKB">
        <authorList>
            <consortium name="EnsemblMetazoa"/>
        </authorList>
    </citation>
    <scope>IDENTIFICATION</scope>
</reference>
<dbReference type="InterPro" id="IPR007237">
    <property type="entry name" value="CD20-like"/>
</dbReference>
<dbReference type="EnsemblMetazoa" id="CLYHEMT007811.1">
    <property type="protein sequence ID" value="CLYHEMP007811.1"/>
    <property type="gene ID" value="CLYHEMG007811"/>
</dbReference>
<feature type="transmembrane region" description="Helical" evidence="7">
    <location>
        <begin position="86"/>
        <end position="104"/>
    </location>
</feature>
<dbReference type="Proteomes" id="UP000594262">
    <property type="component" value="Unplaced"/>
</dbReference>
<feature type="transmembrane region" description="Helical" evidence="7">
    <location>
        <begin position="116"/>
        <end position="143"/>
    </location>
</feature>
<organism evidence="8 9">
    <name type="scientific">Clytia hemisphaerica</name>
    <dbReference type="NCBI Taxonomy" id="252671"/>
    <lineage>
        <taxon>Eukaryota</taxon>
        <taxon>Metazoa</taxon>
        <taxon>Cnidaria</taxon>
        <taxon>Hydrozoa</taxon>
        <taxon>Hydroidolina</taxon>
        <taxon>Leptothecata</taxon>
        <taxon>Obeliida</taxon>
        <taxon>Clytiidae</taxon>
        <taxon>Clytia</taxon>
    </lineage>
</organism>
<evidence type="ECO:0000256" key="2">
    <source>
        <dbReference type="ARBA" id="ARBA00009565"/>
    </source>
</evidence>
<feature type="transmembrane region" description="Helical" evidence="7">
    <location>
        <begin position="55"/>
        <end position="74"/>
    </location>
</feature>
<dbReference type="PANTHER" id="PTHR23320">
    <property type="entry name" value="MEMBRANE-SPANNING 4-DOMAINS SUBFAMILY A MS4A -RELATED"/>
    <property type="match status" value="1"/>
</dbReference>
<evidence type="ECO:0000256" key="7">
    <source>
        <dbReference type="SAM" id="Phobius"/>
    </source>
</evidence>
<keyword evidence="9" id="KW-1185">Reference proteome</keyword>
<comment type="similarity">
    <text evidence="2">Belongs to the MS4A family.</text>
</comment>
<keyword evidence="3 7" id="KW-0812">Transmembrane</keyword>
<dbReference type="GO" id="GO:0016020">
    <property type="term" value="C:membrane"/>
    <property type="evidence" value="ECO:0007669"/>
    <property type="project" value="UniProtKB-SubCell"/>
</dbReference>
<keyword evidence="5 7" id="KW-0472">Membrane</keyword>
<feature type="compositionally biased region" description="Low complexity" evidence="6">
    <location>
        <begin position="248"/>
        <end position="271"/>
    </location>
</feature>
<accession>A0A7M5V8E2</accession>
<feature type="transmembrane region" description="Helical" evidence="7">
    <location>
        <begin position="171"/>
        <end position="192"/>
    </location>
</feature>
<dbReference type="PANTHER" id="PTHR23320:SF130">
    <property type="entry name" value="TRANSMEMBRANE PROTEIN 212"/>
    <property type="match status" value="1"/>
</dbReference>
<evidence type="ECO:0000256" key="1">
    <source>
        <dbReference type="ARBA" id="ARBA00004141"/>
    </source>
</evidence>
<evidence type="ECO:0000256" key="3">
    <source>
        <dbReference type="ARBA" id="ARBA00022692"/>
    </source>
</evidence>
<dbReference type="RefSeq" id="XP_066917156.1">
    <property type="nucleotide sequence ID" value="XM_067061055.1"/>
</dbReference>
<dbReference type="Pfam" id="PF04103">
    <property type="entry name" value="CD20"/>
    <property type="match status" value="1"/>
</dbReference>
<protein>
    <submittedName>
        <fullName evidence="8">Uncharacterized protein</fullName>
    </submittedName>
</protein>
<evidence type="ECO:0000313" key="8">
    <source>
        <dbReference type="EnsemblMetazoa" id="CLYHEMP007811.1"/>
    </source>
</evidence>
<name>A0A7M5V8E2_9CNID</name>
<feature type="compositionally biased region" description="Polar residues" evidence="6">
    <location>
        <begin position="272"/>
        <end position="293"/>
    </location>
</feature>